<dbReference type="GO" id="GO:0016020">
    <property type="term" value="C:membrane"/>
    <property type="evidence" value="ECO:0007669"/>
    <property type="project" value="UniProtKB-SubCell"/>
</dbReference>
<keyword evidence="3 5" id="KW-1133">Transmembrane helix</keyword>
<protein>
    <recommendedName>
        <fullName evidence="6">Amino acid transporter transmembrane domain-containing protein</fullName>
    </recommendedName>
</protein>
<evidence type="ECO:0000256" key="1">
    <source>
        <dbReference type="ARBA" id="ARBA00004141"/>
    </source>
</evidence>
<dbReference type="InterPro" id="IPR013057">
    <property type="entry name" value="AA_transpt_TM"/>
</dbReference>
<comment type="caution">
    <text evidence="7">The sequence shown here is derived from an EMBL/GenBank/DDBJ whole genome shotgun (WGS) entry which is preliminary data.</text>
</comment>
<feature type="transmembrane region" description="Helical" evidence="5">
    <location>
        <begin position="372"/>
        <end position="392"/>
    </location>
</feature>
<gene>
    <name evidence="7" type="ORF">HJC23_009036</name>
</gene>
<evidence type="ECO:0000256" key="5">
    <source>
        <dbReference type="SAM" id="Phobius"/>
    </source>
</evidence>
<feature type="domain" description="Amino acid transporter transmembrane" evidence="6">
    <location>
        <begin position="59"/>
        <end position="124"/>
    </location>
</feature>
<evidence type="ECO:0000256" key="2">
    <source>
        <dbReference type="ARBA" id="ARBA00022692"/>
    </source>
</evidence>
<name>A0ABD3QY28_9STRA</name>
<dbReference type="PANTHER" id="PTHR22950:SF349">
    <property type="entry name" value="AMINO ACID TRANSPORTER TRANSMEMBRANE DOMAIN-CONTAINING PROTEIN"/>
    <property type="match status" value="1"/>
</dbReference>
<feature type="transmembrane region" description="Helical" evidence="5">
    <location>
        <begin position="472"/>
        <end position="494"/>
    </location>
</feature>
<dbReference type="PANTHER" id="PTHR22950">
    <property type="entry name" value="AMINO ACID TRANSPORTER"/>
    <property type="match status" value="1"/>
</dbReference>
<evidence type="ECO:0000259" key="6">
    <source>
        <dbReference type="Pfam" id="PF01490"/>
    </source>
</evidence>
<evidence type="ECO:0000256" key="3">
    <source>
        <dbReference type="ARBA" id="ARBA00022989"/>
    </source>
</evidence>
<proteinExistence type="predicted"/>
<reference evidence="7 8" key="1">
    <citation type="journal article" date="2020" name="G3 (Bethesda)">
        <title>Improved Reference Genome for Cyclotella cryptica CCMP332, a Model for Cell Wall Morphogenesis, Salinity Adaptation, and Lipid Production in Diatoms (Bacillariophyta).</title>
        <authorList>
            <person name="Roberts W.R."/>
            <person name="Downey K.M."/>
            <person name="Ruck E.C."/>
            <person name="Traller J.C."/>
            <person name="Alverson A.J."/>
        </authorList>
    </citation>
    <scope>NUCLEOTIDE SEQUENCE [LARGE SCALE GENOMIC DNA]</scope>
    <source>
        <strain evidence="7 8">CCMP332</strain>
    </source>
</reference>
<dbReference type="EMBL" id="JABMIG020000003">
    <property type="protein sequence ID" value="KAL3805329.1"/>
    <property type="molecule type" value="Genomic_DNA"/>
</dbReference>
<keyword evidence="4 5" id="KW-0472">Membrane</keyword>
<comment type="subcellular location">
    <subcellularLocation>
        <location evidence="1">Membrane</location>
        <topology evidence="1">Multi-pass membrane protein</topology>
    </subcellularLocation>
</comment>
<organism evidence="7 8">
    <name type="scientific">Cyclotella cryptica</name>
    <dbReference type="NCBI Taxonomy" id="29204"/>
    <lineage>
        <taxon>Eukaryota</taxon>
        <taxon>Sar</taxon>
        <taxon>Stramenopiles</taxon>
        <taxon>Ochrophyta</taxon>
        <taxon>Bacillariophyta</taxon>
        <taxon>Coscinodiscophyceae</taxon>
        <taxon>Thalassiosirophycidae</taxon>
        <taxon>Stephanodiscales</taxon>
        <taxon>Stephanodiscaceae</taxon>
        <taxon>Cyclotella</taxon>
    </lineage>
</organism>
<evidence type="ECO:0000313" key="7">
    <source>
        <dbReference type="EMBL" id="KAL3805329.1"/>
    </source>
</evidence>
<feature type="transmembrane region" description="Helical" evidence="5">
    <location>
        <begin position="436"/>
        <end position="460"/>
    </location>
</feature>
<feature type="transmembrane region" description="Helical" evidence="5">
    <location>
        <begin position="324"/>
        <end position="343"/>
    </location>
</feature>
<sequence length="495" mass="54008">MTNERRPLIPQQEGHFEISHQSSHLPLHRDCARNGTATSELVALPSDSGLDECSLELSGATVFQTSLNIAKLCMGTGTLALPFAAQKGGLVFNMIGLGIIVVWNYYSADCLLRCLDYLPRTNEEQINNMCNNIECFKMQPEENRKLYGATGDFDETRTQNASCTLSHSPPEGTTKYGIIAWHAFGKPGLVVLDLVMILLFVGLLTSYEAAMMSFIDSINQSTGRRGYDKIIPSIAVAVLSWADDLSFLSSFSVVGLLALALAFGVIFWEGLKDNGWTGLSDIMELNFWPQSLSAASSWFGVVVFGYGVVPVIFNIKDSMAKPHFIGLSTKIGLGIAYVGYLFASNGIRTLFAHTYSFDGDVLQALPDSPISLVVRLLMTFVVTVTAPFIVVPCGEMIEGKLFPYNNDVIYKRVLIRTLLCVLCTSLAAFVPGFVHIISFVGCFCVSIAGFVLPPLFCLQLTRGRHPGFLRDLGLLIIGVLATTVTSAITFRALLK</sequence>
<accession>A0ABD3QY28</accession>
<dbReference type="Pfam" id="PF01490">
    <property type="entry name" value="Aa_trans"/>
    <property type="match status" value="2"/>
</dbReference>
<feature type="domain" description="Amino acid transporter transmembrane" evidence="6">
    <location>
        <begin position="172"/>
        <end position="487"/>
    </location>
</feature>
<feature type="transmembrane region" description="Helical" evidence="5">
    <location>
        <begin position="89"/>
        <end position="106"/>
    </location>
</feature>
<keyword evidence="2 5" id="KW-0812">Transmembrane</keyword>
<keyword evidence="8" id="KW-1185">Reference proteome</keyword>
<feature type="transmembrane region" description="Helical" evidence="5">
    <location>
        <begin position="288"/>
        <end position="312"/>
    </location>
</feature>
<dbReference type="Proteomes" id="UP001516023">
    <property type="component" value="Unassembled WGS sequence"/>
</dbReference>
<feature type="transmembrane region" description="Helical" evidence="5">
    <location>
        <begin position="247"/>
        <end position="268"/>
    </location>
</feature>
<feature type="transmembrane region" description="Helical" evidence="5">
    <location>
        <begin position="413"/>
        <end position="430"/>
    </location>
</feature>
<evidence type="ECO:0000256" key="4">
    <source>
        <dbReference type="ARBA" id="ARBA00023136"/>
    </source>
</evidence>
<evidence type="ECO:0000313" key="8">
    <source>
        <dbReference type="Proteomes" id="UP001516023"/>
    </source>
</evidence>
<dbReference type="AlphaFoldDB" id="A0ABD3QY28"/>
<feature type="transmembrane region" description="Helical" evidence="5">
    <location>
        <begin position="194"/>
        <end position="215"/>
    </location>
</feature>